<proteinExistence type="predicted"/>
<evidence type="ECO:0000313" key="2">
    <source>
        <dbReference type="EMBL" id="SDG25452.1"/>
    </source>
</evidence>
<evidence type="ECO:0008006" key="4">
    <source>
        <dbReference type="Google" id="ProtNLM"/>
    </source>
</evidence>
<dbReference type="RefSeq" id="WP_061970116.1">
    <property type="nucleotide sequence ID" value="NZ_FNBZ01000003.1"/>
</dbReference>
<keyword evidence="3" id="KW-1185">Reference proteome</keyword>
<dbReference type="EMBL" id="FNBZ01000003">
    <property type="protein sequence ID" value="SDG25452.1"/>
    <property type="molecule type" value="Genomic_DNA"/>
</dbReference>
<sequence>MKQDDKTQHEIRKIAYGLWIKDGQPEGRDREHWEAAKEIWAFRSHNHVLDDTDDSGAGTAKKRRQTSDAA</sequence>
<reference evidence="2 3" key="1">
    <citation type="submission" date="2016-10" db="EMBL/GenBank/DDBJ databases">
        <authorList>
            <person name="Varghese N."/>
            <person name="Submissions S."/>
        </authorList>
    </citation>
    <scope>NUCLEOTIDE SEQUENCE [LARGE SCALE GENOMIC DNA]</scope>
    <source>
        <strain evidence="2 3">DSM 26672</strain>
    </source>
</reference>
<dbReference type="InterPro" id="IPR021327">
    <property type="entry name" value="DUF2934"/>
</dbReference>
<dbReference type="Pfam" id="PF11154">
    <property type="entry name" value="DUF2934"/>
    <property type="match status" value="1"/>
</dbReference>
<comment type="caution">
    <text evidence="2">The sequence shown here is derived from an EMBL/GenBank/DDBJ whole genome shotgun (WGS) entry which is preliminary data.</text>
</comment>
<organism evidence="2 3">
    <name type="scientific">Bosea robiniae</name>
    <dbReference type="NCBI Taxonomy" id="1036780"/>
    <lineage>
        <taxon>Bacteria</taxon>
        <taxon>Pseudomonadati</taxon>
        <taxon>Pseudomonadota</taxon>
        <taxon>Alphaproteobacteria</taxon>
        <taxon>Hyphomicrobiales</taxon>
        <taxon>Boseaceae</taxon>
        <taxon>Bosea</taxon>
    </lineage>
</organism>
<feature type="region of interest" description="Disordered" evidence="1">
    <location>
        <begin position="45"/>
        <end position="70"/>
    </location>
</feature>
<accession>A0ABY0NXQ8</accession>
<dbReference type="Proteomes" id="UP000199468">
    <property type="component" value="Unassembled WGS sequence"/>
</dbReference>
<protein>
    <recommendedName>
        <fullName evidence="4">DUF2934 domain-containing protein</fullName>
    </recommendedName>
</protein>
<name>A0ABY0NXQ8_9HYPH</name>
<evidence type="ECO:0000256" key="1">
    <source>
        <dbReference type="SAM" id="MobiDB-lite"/>
    </source>
</evidence>
<evidence type="ECO:0000313" key="3">
    <source>
        <dbReference type="Proteomes" id="UP000199468"/>
    </source>
</evidence>
<gene>
    <name evidence="2" type="ORF">SAMN05421844_103325</name>
</gene>